<feature type="transmembrane region" description="Helical" evidence="1">
    <location>
        <begin position="35"/>
        <end position="55"/>
    </location>
</feature>
<gene>
    <name evidence="2" type="ORF">GCM10010840_12690</name>
</gene>
<keyword evidence="1" id="KW-0812">Transmembrane</keyword>
<feature type="transmembrane region" description="Helical" evidence="1">
    <location>
        <begin position="6"/>
        <end position="28"/>
    </location>
</feature>
<dbReference type="Proteomes" id="UP000639973">
    <property type="component" value="Unassembled WGS sequence"/>
</dbReference>
<keyword evidence="1" id="KW-1133">Transmembrane helix</keyword>
<accession>A0ABQ2G5C0</accession>
<evidence type="ECO:0000313" key="2">
    <source>
        <dbReference type="EMBL" id="GGL76023.1"/>
    </source>
</evidence>
<keyword evidence="1" id="KW-0472">Membrane</keyword>
<feature type="transmembrane region" description="Helical" evidence="1">
    <location>
        <begin position="61"/>
        <end position="79"/>
    </location>
</feature>
<sequence length="164" mass="16483">MVHYPMGILGLLLGAGVSVGVLLGVMALPLAWARAVAVLAGVVLLGVLGSILLTGGSLERSFGAIYLMMGVLAGVVLALPRLLRYAGQEPVWVSLGLGAAATLLLIAVSVAVDTLLGALLPAPDPQTGASVKAQISQGLSSGVLLASPVVLMVLSWLAWRGRAG</sequence>
<evidence type="ECO:0000256" key="1">
    <source>
        <dbReference type="SAM" id="Phobius"/>
    </source>
</evidence>
<feature type="transmembrane region" description="Helical" evidence="1">
    <location>
        <begin position="91"/>
        <end position="119"/>
    </location>
</feature>
<feature type="transmembrane region" description="Helical" evidence="1">
    <location>
        <begin position="139"/>
        <end position="159"/>
    </location>
</feature>
<keyword evidence="3" id="KW-1185">Reference proteome</keyword>
<dbReference type="EMBL" id="BMOL01000004">
    <property type="protein sequence ID" value="GGL76023.1"/>
    <property type="molecule type" value="Genomic_DNA"/>
</dbReference>
<proteinExistence type="predicted"/>
<organism evidence="2 3">
    <name type="scientific">Deinococcus aerolatus</name>
    <dbReference type="NCBI Taxonomy" id="522487"/>
    <lineage>
        <taxon>Bacteria</taxon>
        <taxon>Thermotogati</taxon>
        <taxon>Deinococcota</taxon>
        <taxon>Deinococci</taxon>
        <taxon>Deinococcales</taxon>
        <taxon>Deinococcaceae</taxon>
        <taxon>Deinococcus</taxon>
    </lineage>
</organism>
<evidence type="ECO:0000313" key="3">
    <source>
        <dbReference type="Proteomes" id="UP000639973"/>
    </source>
</evidence>
<name>A0ABQ2G5C0_9DEIO</name>
<reference evidence="3" key="1">
    <citation type="journal article" date="2019" name="Int. J. Syst. Evol. Microbiol.">
        <title>The Global Catalogue of Microorganisms (GCM) 10K type strain sequencing project: providing services to taxonomists for standard genome sequencing and annotation.</title>
        <authorList>
            <consortium name="The Broad Institute Genomics Platform"/>
            <consortium name="The Broad Institute Genome Sequencing Center for Infectious Disease"/>
            <person name="Wu L."/>
            <person name="Ma J."/>
        </authorList>
    </citation>
    <scope>NUCLEOTIDE SEQUENCE [LARGE SCALE GENOMIC DNA]</scope>
    <source>
        <strain evidence="3">JCM 15442</strain>
    </source>
</reference>
<comment type="caution">
    <text evidence="2">The sequence shown here is derived from an EMBL/GenBank/DDBJ whole genome shotgun (WGS) entry which is preliminary data.</text>
</comment>
<protein>
    <submittedName>
        <fullName evidence="2">Uncharacterized protein</fullName>
    </submittedName>
</protein>